<evidence type="ECO:0000313" key="2">
    <source>
        <dbReference type="Proteomes" id="UP000092583"/>
    </source>
</evidence>
<dbReference type="EMBL" id="KV700091">
    <property type="protein sequence ID" value="OCF56365.1"/>
    <property type="molecule type" value="Genomic_DNA"/>
</dbReference>
<accession>A0A1B9ILB2</accession>
<dbReference type="Proteomes" id="UP000092583">
    <property type="component" value="Unassembled WGS sequence"/>
</dbReference>
<keyword evidence="2" id="KW-1185">Reference proteome</keyword>
<dbReference type="STRING" id="1331196.A0A1B9ILB2"/>
<proteinExistence type="predicted"/>
<reference evidence="1 2" key="1">
    <citation type="submission" date="2013-07" db="EMBL/GenBank/DDBJ databases">
        <title>The Genome Sequence of Kwoniella mangroviensis CBS10435.</title>
        <authorList>
            <consortium name="The Broad Institute Genome Sequencing Platform"/>
            <person name="Cuomo C."/>
            <person name="Litvintseva A."/>
            <person name="Chen Y."/>
            <person name="Heitman J."/>
            <person name="Sun S."/>
            <person name="Springer D."/>
            <person name="Dromer F."/>
            <person name="Young S.K."/>
            <person name="Zeng Q."/>
            <person name="Gargeya S."/>
            <person name="Fitzgerald M."/>
            <person name="Abouelleil A."/>
            <person name="Alvarado L."/>
            <person name="Berlin A.M."/>
            <person name="Chapman S.B."/>
            <person name="Dewar J."/>
            <person name="Goldberg J."/>
            <person name="Griggs A."/>
            <person name="Gujja S."/>
            <person name="Hansen M."/>
            <person name="Howarth C."/>
            <person name="Imamovic A."/>
            <person name="Larimer J."/>
            <person name="McCowan C."/>
            <person name="Murphy C."/>
            <person name="Pearson M."/>
            <person name="Priest M."/>
            <person name="Roberts A."/>
            <person name="Saif S."/>
            <person name="Shea T."/>
            <person name="Sykes S."/>
            <person name="Wortman J."/>
            <person name="Nusbaum C."/>
            <person name="Birren B."/>
        </authorList>
    </citation>
    <scope>NUCLEOTIDE SEQUENCE [LARGE SCALE GENOMIC DNA]</scope>
    <source>
        <strain evidence="1 2">CBS 10435</strain>
    </source>
</reference>
<gene>
    <name evidence="1" type="ORF">L486_06308</name>
</gene>
<organism evidence="1 2">
    <name type="scientific">Kwoniella mangroviensis CBS 10435</name>
    <dbReference type="NCBI Taxonomy" id="1331196"/>
    <lineage>
        <taxon>Eukaryota</taxon>
        <taxon>Fungi</taxon>
        <taxon>Dikarya</taxon>
        <taxon>Basidiomycota</taxon>
        <taxon>Agaricomycotina</taxon>
        <taxon>Tremellomycetes</taxon>
        <taxon>Tremellales</taxon>
        <taxon>Cryptococcaceae</taxon>
        <taxon>Kwoniella</taxon>
    </lineage>
</organism>
<sequence length="68" mass="7664">MLINLDNQLESNIPLLPPAKQPTTRPSYGTHAALESGAFSYDDEYYEGEEDIDIEEEIAKLEEEYLSG</sequence>
<name>A0A1B9ILB2_9TREE</name>
<protein>
    <submittedName>
        <fullName evidence="1">Uncharacterized protein</fullName>
    </submittedName>
</protein>
<dbReference type="AlphaFoldDB" id="A0A1B9ILB2"/>
<evidence type="ECO:0000313" key="1">
    <source>
        <dbReference type="EMBL" id="OCF56365.1"/>
    </source>
</evidence>
<reference evidence="2" key="2">
    <citation type="submission" date="2013-12" db="EMBL/GenBank/DDBJ databases">
        <title>Evolution of pathogenesis and genome organization in the Tremellales.</title>
        <authorList>
            <person name="Cuomo C."/>
            <person name="Litvintseva A."/>
            <person name="Heitman J."/>
            <person name="Chen Y."/>
            <person name="Sun S."/>
            <person name="Springer D."/>
            <person name="Dromer F."/>
            <person name="Young S."/>
            <person name="Zeng Q."/>
            <person name="Chapman S."/>
            <person name="Gujja S."/>
            <person name="Saif S."/>
            <person name="Birren B."/>
        </authorList>
    </citation>
    <scope>NUCLEOTIDE SEQUENCE [LARGE SCALE GENOMIC DNA]</scope>
    <source>
        <strain evidence="2">CBS 10435</strain>
    </source>
</reference>